<evidence type="ECO:0000256" key="6">
    <source>
        <dbReference type="ARBA" id="ARBA00022737"/>
    </source>
</evidence>
<evidence type="ECO:0000256" key="7">
    <source>
        <dbReference type="ARBA" id="ARBA00022837"/>
    </source>
</evidence>
<dbReference type="SUPFAM" id="SSF57196">
    <property type="entry name" value="EGF/Laminin"/>
    <property type="match status" value="4"/>
</dbReference>
<dbReference type="PROSITE" id="PS50026">
    <property type="entry name" value="EGF_3"/>
    <property type="match status" value="6"/>
</dbReference>
<dbReference type="Pfam" id="PF12662">
    <property type="entry name" value="cEGF"/>
    <property type="match status" value="2"/>
</dbReference>
<dbReference type="InParanoid" id="A0A6J0B994"/>
<dbReference type="InterPro" id="IPR000742">
    <property type="entry name" value="EGF"/>
</dbReference>
<dbReference type="Proteomes" id="UP000829291">
    <property type="component" value="Chromosome 5"/>
</dbReference>
<dbReference type="GO" id="GO:0005509">
    <property type="term" value="F:calcium ion binding"/>
    <property type="evidence" value="ECO:0007669"/>
    <property type="project" value="InterPro"/>
</dbReference>
<dbReference type="PROSITE" id="PS01187">
    <property type="entry name" value="EGF_CA"/>
    <property type="match status" value="7"/>
</dbReference>
<dbReference type="InterPro" id="IPR018097">
    <property type="entry name" value="EGF_Ca-bd_CS"/>
</dbReference>
<keyword evidence="8" id="KW-1015">Disulfide bond</keyword>
<dbReference type="PROSITE" id="PS01186">
    <property type="entry name" value="EGF_2"/>
    <property type="match status" value="5"/>
</dbReference>
<evidence type="ECO:0000256" key="11">
    <source>
        <dbReference type="SAM" id="SignalP"/>
    </source>
</evidence>
<dbReference type="Gene3D" id="2.10.25.10">
    <property type="entry name" value="Laminin"/>
    <property type="match status" value="24"/>
</dbReference>
<evidence type="ECO:0000256" key="9">
    <source>
        <dbReference type="ARBA" id="ARBA00023180"/>
    </source>
</evidence>
<dbReference type="SUPFAM" id="SSF57184">
    <property type="entry name" value="Growth factor receptor domain"/>
    <property type="match status" value="7"/>
</dbReference>
<feature type="domain" description="EGF-like" evidence="12">
    <location>
        <begin position="1375"/>
        <end position="1417"/>
    </location>
</feature>
<keyword evidence="3" id="KW-0964">Secreted</keyword>
<keyword evidence="9" id="KW-0325">Glycoprotein</keyword>
<dbReference type="PROSITE" id="PS00010">
    <property type="entry name" value="ASX_HYDROXYL"/>
    <property type="match status" value="6"/>
</dbReference>
<keyword evidence="11" id="KW-0732">Signal</keyword>
<dbReference type="SMART" id="SM00181">
    <property type="entry name" value="EGF"/>
    <property type="match status" value="17"/>
</dbReference>
<name>A0A6J0B994_NEOLC</name>
<keyword evidence="5 10" id="KW-0245">EGF-like domain</keyword>
<dbReference type="InterPro" id="IPR009030">
    <property type="entry name" value="Growth_fac_rcpt_cys_sf"/>
</dbReference>
<feature type="domain" description="EGF-like" evidence="12">
    <location>
        <begin position="638"/>
        <end position="681"/>
    </location>
</feature>
<dbReference type="GO" id="GO:0071944">
    <property type="term" value="C:cell periphery"/>
    <property type="evidence" value="ECO:0007669"/>
    <property type="project" value="UniProtKB-ARBA"/>
</dbReference>
<comment type="similarity">
    <text evidence="2">Belongs to the fibulin family.</text>
</comment>
<gene>
    <name evidence="14" type="primary">LOC107217274</name>
</gene>
<dbReference type="InterPro" id="IPR055088">
    <property type="entry name" value="Fibulin_C"/>
</dbReference>
<evidence type="ECO:0000256" key="8">
    <source>
        <dbReference type="ARBA" id="ARBA00023157"/>
    </source>
</evidence>
<dbReference type="KEGG" id="nlo:107217274"/>
<dbReference type="OrthoDB" id="10022113at2759"/>
<evidence type="ECO:0000256" key="2">
    <source>
        <dbReference type="ARBA" id="ARBA00006127"/>
    </source>
</evidence>
<evidence type="ECO:0000256" key="3">
    <source>
        <dbReference type="ARBA" id="ARBA00022525"/>
    </source>
</evidence>
<keyword evidence="7" id="KW-0106">Calcium</keyword>
<evidence type="ECO:0000313" key="14">
    <source>
        <dbReference type="RefSeq" id="XP_015510223.2"/>
    </source>
</evidence>
<comment type="caution">
    <text evidence="10">Lacks conserved residue(s) required for the propagation of feature annotation.</text>
</comment>
<feature type="domain" description="EGF-like" evidence="12">
    <location>
        <begin position="1028"/>
        <end position="1066"/>
    </location>
</feature>
<dbReference type="GeneID" id="107217274"/>
<protein>
    <submittedName>
        <fullName evidence="14">Fibrillin-1</fullName>
    </submittedName>
</protein>
<feature type="chain" id="PRO_5047394683" evidence="11">
    <location>
        <begin position="29"/>
        <end position="1596"/>
    </location>
</feature>
<comment type="subcellular location">
    <subcellularLocation>
        <location evidence="1">Secreted</location>
        <location evidence="1">Extracellular space</location>
        <location evidence="1">Extracellular matrix</location>
    </subcellularLocation>
</comment>
<proteinExistence type="inferred from homology"/>
<keyword evidence="13" id="KW-1185">Reference proteome</keyword>
<accession>A0A6J0B994</accession>
<dbReference type="RefSeq" id="XP_015510223.2">
    <property type="nucleotide sequence ID" value="XM_015654737.2"/>
</dbReference>
<dbReference type="InterPro" id="IPR026823">
    <property type="entry name" value="cEGF"/>
</dbReference>
<feature type="domain" description="EGF-like" evidence="12">
    <location>
        <begin position="1291"/>
        <end position="1333"/>
    </location>
</feature>
<dbReference type="PANTHER" id="PTHR24034">
    <property type="entry name" value="EGF-LIKE DOMAIN-CONTAINING PROTEIN"/>
    <property type="match status" value="1"/>
</dbReference>
<dbReference type="InterPro" id="IPR000152">
    <property type="entry name" value="EGF-type_Asp/Asn_hydroxyl_site"/>
</dbReference>
<keyword evidence="4" id="KW-0272">Extracellular matrix</keyword>
<dbReference type="InterPro" id="IPR049883">
    <property type="entry name" value="NOTCH1_EGF-like"/>
</dbReference>
<organism evidence="14">
    <name type="scientific">Neodiprion lecontei</name>
    <name type="common">Redheaded pine sawfly</name>
    <dbReference type="NCBI Taxonomy" id="441921"/>
    <lineage>
        <taxon>Eukaryota</taxon>
        <taxon>Metazoa</taxon>
        <taxon>Ecdysozoa</taxon>
        <taxon>Arthropoda</taxon>
        <taxon>Hexapoda</taxon>
        <taxon>Insecta</taxon>
        <taxon>Pterygota</taxon>
        <taxon>Neoptera</taxon>
        <taxon>Endopterygota</taxon>
        <taxon>Hymenoptera</taxon>
        <taxon>Tenthredinoidea</taxon>
        <taxon>Diprionidae</taxon>
        <taxon>Diprioninae</taxon>
        <taxon>Neodiprion</taxon>
    </lineage>
</organism>
<feature type="signal peptide" evidence="11">
    <location>
        <begin position="1"/>
        <end position="28"/>
    </location>
</feature>
<dbReference type="InterPro" id="IPR050751">
    <property type="entry name" value="ECM_structural_protein"/>
</dbReference>
<evidence type="ECO:0000256" key="10">
    <source>
        <dbReference type="PROSITE-ProRule" id="PRU00076"/>
    </source>
</evidence>
<dbReference type="Pfam" id="PF07645">
    <property type="entry name" value="EGF_CA"/>
    <property type="match status" value="19"/>
</dbReference>
<dbReference type="Pfam" id="PF14670">
    <property type="entry name" value="FXa_inhibition"/>
    <property type="match status" value="1"/>
</dbReference>
<sequence length="1596" mass="175553">MDHAPKRMASAWIFACCVWIQLSLGVLAVETGMESRFEHCCGLGSSWAGEGLKCESFTGPVAGVAAVEQGLCLSAVDICCIRAYHEKQCELGKSEARAGLACVGNSNLGGDYHRDCCEGCKLGILTGSMGQGCAFKRFAFGKPWDPAFLECCHEASPSTTEPFTMPGSSTVTFDPTSKSTIITSSNAPHSSPSVTMPNGDLDDICALMKGLLCSDICIATPGSYKCACREGFTLLEDGKTCRQDSPDDRCKVNNPCEHRCTDTGEAILCSCNPGYVLASDKHSCQIKQADTTPQTEENGSQFKCPVGYQYKPSKHVCDDVDECEQNLCPGDCKNTIGSYKCLSEPPKNAPYEACPPGYVWETEEALCVDIDECFELPEACNKETHVCVNTQGSFTCHELTGTGPRSCPAGFKFDTKESLCKDVDECSEGIDGCLKETEECRNTDGAYECDIKCEPGFTFGSNIGSCIDIDECAKNESQLCPTPGSRCVNTVGGYECVDPGLADSIPKKEQGCIAGYKATGDLTQPCIDVDECMEGLHSCNEKFEKCVNQVGSYRCDPTAESPNETDISGVNFDGSSYTEFPAYQGTAKESCVNPGDCVVPAPRSSKPEIPDQTDDVSITEPTCLPGYKYNYVTDRCYDIDECSSNQHNCTGPLLECVNLPATYRCDCRTGYELNITTFQCQDIDECARGLTECSSGERCVNSVGGHQCAPACQLGFQPHPTDESLCQDVDECELGIHSCPPHSHVCVNTNGSHVCDIAPPCNTGYKRDEASGECIDIDECSQGPGCREHERCINIPGSYDCVSLCHSGWLYNPQIKNCQDVDECLLGRHNCPQDTHSCRNVEGSFVCDPIPPCANGFWRLPNGECADIDECTENVHNCLIARHQYCVNRVGSFECITRFPACDRGYEFSLASGQCQDIDECGSNQHSCDAEKRERCVNLPGTYKCERPTRRRTQQQQQTCPSGYRYDSQWRRCLDIDECTEGTHTCGDGQCFNQPGTYTCARAPTPIPRASSHRCSPGARYTKLGCEDIDECAEVEEACTSTEDCRNTPGSFTCTCKLGFTRENVTQACVDINECQIQTHSCLPTQRCDNTIGSFTCVRFLNCGTGYTLNAASEICEDDDECMLDTHDCGPGYRCRNTLGSYRCDRLPRQSSSSTVSSTRFYSIPITTTHEPYFIRIPSTIRPTISVSCPPGFRTFGSQCVDEDECERFPKPCSHSQRCVNTVGSYRCMPLMICRAGYKLDETESRCVDVDECAERTHDCGPRQTCENRPGGYMCSCPPGHTIGLNKDCVDINECELFAERICASNSKCVNTVGSYRCICDTGFVNVGDTACQDIDECKQSSRICQHKCINTWGSYTCACNPGFRINLDNRSCSDIDECLEFKENNLCIGMCENNPGSYSCQCPRGYRLGSDGRTCQDIDECETGDVCRDPEEMCQNTRGHYRCNRINCPPGYYRDTQRKNRCLRTSRYCQTGDMACLRSPSHFSYNFMSFVSMLPIPQTGQIKLFTMRGTGEYGSSIDFRMELVDAIAPPGVQRATESCFRLRRPAHTEAIVVMTQSIQGPQEIELNLTMEIYNNGEFAGSAVVKLFIFVSEYEF</sequence>
<dbReference type="PANTHER" id="PTHR24034:SF111">
    <property type="entry name" value="FIBULIN-2-LIKE ISOFORM X1"/>
    <property type="match status" value="1"/>
</dbReference>
<feature type="domain" description="EGF-like" evidence="12">
    <location>
        <begin position="1249"/>
        <end position="1290"/>
    </location>
</feature>
<dbReference type="FunCoup" id="A0A6J0B994">
    <property type="interactions" value="3"/>
</dbReference>
<dbReference type="InterPro" id="IPR001881">
    <property type="entry name" value="EGF-like_Ca-bd_dom"/>
</dbReference>
<reference evidence="14" key="1">
    <citation type="submission" date="2025-08" db="UniProtKB">
        <authorList>
            <consortium name="RefSeq"/>
        </authorList>
    </citation>
    <scope>IDENTIFICATION</scope>
    <source>
        <tissue evidence="14">Thorax and Abdomen</tissue>
    </source>
</reference>
<feature type="domain" description="EGF-like" evidence="12">
    <location>
        <begin position="1334"/>
        <end position="1374"/>
    </location>
</feature>
<dbReference type="Pfam" id="PF22914">
    <property type="entry name" value="Fibulin_C"/>
    <property type="match status" value="1"/>
</dbReference>
<evidence type="ECO:0000259" key="12">
    <source>
        <dbReference type="PROSITE" id="PS50026"/>
    </source>
</evidence>
<evidence type="ECO:0000313" key="13">
    <source>
        <dbReference type="Proteomes" id="UP000829291"/>
    </source>
</evidence>
<dbReference type="SMART" id="SM00179">
    <property type="entry name" value="EGF_CA"/>
    <property type="match status" value="24"/>
</dbReference>
<evidence type="ECO:0000256" key="5">
    <source>
        <dbReference type="ARBA" id="ARBA00022536"/>
    </source>
</evidence>
<dbReference type="CDD" id="cd00054">
    <property type="entry name" value="EGF_CA"/>
    <property type="match status" value="6"/>
</dbReference>
<keyword evidence="6" id="KW-0677">Repeat</keyword>
<evidence type="ECO:0000256" key="1">
    <source>
        <dbReference type="ARBA" id="ARBA00004498"/>
    </source>
</evidence>
<evidence type="ECO:0000256" key="4">
    <source>
        <dbReference type="ARBA" id="ARBA00022530"/>
    </source>
</evidence>